<dbReference type="GO" id="GO:0003677">
    <property type="term" value="F:DNA binding"/>
    <property type="evidence" value="ECO:0007669"/>
    <property type="project" value="UniProtKB-UniRule"/>
</dbReference>
<dbReference type="InterPro" id="IPR011773">
    <property type="entry name" value="DNA-dir_RpoA"/>
</dbReference>
<dbReference type="SUPFAM" id="SSF47789">
    <property type="entry name" value="C-terminal domain of RNA polymerase alpha subunit"/>
    <property type="match status" value="1"/>
</dbReference>
<accession>A0A0G0MXM0</accession>
<evidence type="ECO:0000256" key="7">
    <source>
        <dbReference type="ARBA" id="ARBA00023163"/>
    </source>
</evidence>
<dbReference type="Pfam" id="PF01193">
    <property type="entry name" value="RNA_pol_L"/>
    <property type="match status" value="1"/>
</dbReference>
<dbReference type="InterPro" id="IPR011263">
    <property type="entry name" value="DNA-dir_RNA_pol_RpoA/D/Rpb3"/>
</dbReference>
<dbReference type="Gene3D" id="3.30.1360.10">
    <property type="entry name" value="RNA polymerase, RBP11-like subunit"/>
    <property type="match status" value="1"/>
</dbReference>
<dbReference type="Pfam" id="PF03118">
    <property type="entry name" value="RNA_pol_A_CTD"/>
    <property type="match status" value="1"/>
</dbReference>
<comment type="caution">
    <text evidence="13">The sequence shown here is derived from an EMBL/GenBank/DDBJ whole genome shotgun (WGS) entry which is preliminary data.</text>
</comment>
<feature type="region of interest" description="Alpha C-terminal domain (alpha-CTD)" evidence="11">
    <location>
        <begin position="232"/>
        <end position="300"/>
    </location>
</feature>
<dbReference type="InterPro" id="IPR011262">
    <property type="entry name" value="DNA-dir_RNA_pol_insert"/>
</dbReference>
<dbReference type="PATRIC" id="fig|1618432.3.peg.346"/>
<comment type="catalytic activity">
    <reaction evidence="10 11">
        <text>RNA(n) + a ribonucleoside 5'-triphosphate = RNA(n+1) + diphosphate</text>
        <dbReference type="Rhea" id="RHEA:21248"/>
        <dbReference type="Rhea" id="RHEA-COMP:14527"/>
        <dbReference type="Rhea" id="RHEA-COMP:17342"/>
        <dbReference type="ChEBI" id="CHEBI:33019"/>
        <dbReference type="ChEBI" id="CHEBI:61557"/>
        <dbReference type="ChEBI" id="CHEBI:140395"/>
        <dbReference type="EC" id="2.7.7.6"/>
    </reaction>
</comment>
<keyword evidence="6 11" id="KW-0548">Nucleotidyltransferase</keyword>
<evidence type="ECO:0000256" key="11">
    <source>
        <dbReference type="HAMAP-Rule" id="MF_00059"/>
    </source>
</evidence>
<gene>
    <name evidence="11" type="primary">rpoA</name>
    <name evidence="13" type="ORF">US99_C0022G0006</name>
</gene>
<name>A0A0G0MXM0_9BACT</name>
<comment type="similarity">
    <text evidence="1 11">Belongs to the RNA polymerase alpha chain family.</text>
</comment>
<evidence type="ECO:0000256" key="2">
    <source>
        <dbReference type="ARBA" id="ARBA00012418"/>
    </source>
</evidence>
<comment type="domain">
    <text evidence="11">The N-terminal domain is essential for RNAP assembly and basal transcription, whereas the C-terminal domain is involved in interaction with transcriptional regulators and with upstream promoter elements.</text>
</comment>
<dbReference type="GO" id="GO:0046983">
    <property type="term" value="F:protein dimerization activity"/>
    <property type="evidence" value="ECO:0007669"/>
    <property type="project" value="InterPro"/>
</dbReference>
<protein>
    <recommendedName>
        <fullName evidence="3 11">DNA-directed RNA polymerase subunit alpha</fullName>
        <shortName evidence="11">RNAP subunit alpha</shortName>
        <ecNumber evidence="2 11">2.7.7.6</ecNumber>
    </recommendedName>
    <alternativeName>
        <fullName evidence="9 11">RNA polymerase subunit alpha</fullName>
    </alternativeName>
    <alternativeName>
        <fullName evidence="8 11">Transcriptase subunit alpha</fullName>
    </alternativeName>
</protein>
<dbReference type="InterPro" id="IPR036603">
    <property type="entry name" value="RBP11-like"/>
</dbReference>
<evidence type="ECO:0000313" key="14">
    <source>
        <dbReference type="Proteomes" id="UP000034324"/>
    </source>
</evidence>
<dbReference type="NCBIfam" id="NF003513">
    <property type="entry name" value="PRK05182.1-2"/>
    <property type="match status" value="1"/>
</dbReference>
<evidence type="ECO:0000256" key="6">
    <source>
        <dbReference type="ARBA" id="ARBA00022695"/>
    </source>
</evidence>
<dbReference type="GO" id="GO:0006351">
    <property type="term" value="P:DNA-templated transcription"/>
    <property type="evidence" value="ECO:0007669"/>
    <property type="project" value="UniProtKB-UniRule"/>
</dbReference>
<evidence type="ECO:0000259" key="12">
    <source>
        <dbReference type="SMART" id="SM00662"/>
    </source>
</evidence>
<comment type="function">
    <text evidence="11">DNA-dependent RNA polymerase catalyzes the transcription of DNA into RNA using the four ribonucleoside triphosphates as substrates.</text>
</comment>
<evidence type="ECO:0000256" key="4">
    <source>
        <dbReference type="ARBA" id="ARBA00022478"/>
    </source>
</evidence>
<dbReference type="InterPro" id="IPR036643">
    <property type="entry name" value="RNApol_insert_sf"/>
</dbReference>
<dbReference type="SUPFAM" id="SSF55257">
    <property type="entry name" value="RBP11-like subunits of RNA polymerase"/>
    <property type="match status" value="1"/>
</dbReference>
<feature type="region of interest" description="Alpha N-terminal domain (alpha-NTD)" evidence="11">
    <location>
        <begin position="1"/>
        <end position="218"/>
    </location>
</feature>
<dbReference type="CDD" id="cd06928">
    <property type="entry name" value="RNAP_alpha_NTD"/>
    <property type="match status" value="1"/>
</dbReference>
<dbReference type="HAMAP" id="MF_00059">
    <property type="entry name" value="RNApol_bact_RpoA"/>
    <property type="match status" value="1"/>
</dbReference>
<dbReference type="SUPFAM" id="SSF56553">
    <property type="entry name" value="Insert subdomain of RNA polymerase alpha subunit"/>
    <property type="match status" value="1"/>
</dbReference>
<dbReference type="EC" id="2.7.7.6" evidence="2 11"/>
<organism evidence="13 14">
    <name type="scientific">Candidatus Daviesbacteria bacterium GW2011_GWF2_38_6</name>
    <dbReference type="NCBI Taxonomy" id="1618432"/>
    <lineage>
        <taxon>Bacteria</taxon>
        <taxon>Candidatus Daviesiibacteriota</taxon>
    </lineage>
</organism>
<feature type="domain" description="DNA-directed RNA polymerase RpoA/D/Rpb3-type" evidence="12">
    <location>
        <begin position="13"/>
        <end position="219"/>
    </location>
</feature>
<dbReference type="EMBL" id="LBVC01000022">
    <property type="protein sequence ID" value="KKQ78414.1"/>
    <property type="molecule type" value="Genomic_DNA"/>
</dbReference>
<proteinExistence type="inferred from homology"/>
<dbReference type="FunFam" id="2.170.120.12:FF:000001">
    <property type="entry name" value="DNA-directed RNA polymerase subunit alpha"/>
    <property type="match status" value="1"/>
</dbReference>
<dbReference type="Gene3D" id="2.170.120.12">
    <property type="entry name" value="DNA-directed RNA polymerase, insert domain"/>
    <property type="match status" value="1"/>
</dbReference>
<evidence type="ECO:0000256" key="3">
    <source>
        <dbReference type="ARBA" id="ARBA00015972"/>
    </source>
</evidence>
<keyword evidence="7 11" id="KW-0804">Transcription</keyword>
<comment type="subunit">
    <text evidence="11">Homodimer. The RNAP catalytic core consists of 2 alpha, 1 beta, 1 beta' and 1 omega subunit. When a sigma factor is associated with the core the holoenzyme is formed, which can initiate transcription.</text>
</comment>
<dbReference type="GO" id="GO:0000428">
    <property type="term" value="C:DNA-directed RNA polymerase complex"/>
    <property type="evidence" value="ECO:0007669"/>
    <property type="project" value="UniProtKB-KW"/>
</dbReference>
<dbReference type="SMART" id="SM00662">
    <property type="entry name" value="RPOLD"/>
    <property type="match status" value="1"/>
</dbReference>
<evidence type="ECO:0000256" key="9">
    <source>
        <dbReference type="ARBA" id="ARBA00033070"/>
    </source>
</evidence>
<sequence length="300" mass="32826">MFKVKEEITKENYAKIILEPLEDGLGHTLGNSLRRVLLTSLLGSAVTSVKIDGVAHQFSTIEGISEDVIEIILNIKKIRININSDKSIKLTIKAAGKGIVKAGDLKIEGDGEVSNKDQVIATLNDSKAKLNMELIAEKGKGYSMAEDRKNSEIGVIAIDALFSPVVACNYTVDPTRVGRKTNFDKLTLEISTDGTITPFVALNEAAKLLSTTFLKIYEPDQEEELEISTAISDEVLKMTVEELDLPVRITNALRAIEVNTIENLLNIPRAELLKAKNLGAKSLSLISEKLLERGLNLREA</sequence>
<dbReference type="InterPro" id="IPR011260">
    <property type="entry name" value="RNAP_asu_C"/>
</dbReference>
<dbReference type="Proteomes" id="UP000034324">
    <property type="component" value="Unassembled WGS sequence"/>
</dbReference>
<reference evidence="13 14" key="1">
    <citation type="journal article" date="2015" name="Nature">
        <title>rRNA introns, odd ribosomes, and small enigmatic genomes across a large radiation of phyla.</title>
        <authorList>
            <person name="Brown C.T."/>
            <person name="Hug L.A."/>
            <person name="Thomas B.C."/>
            <person name="Sharon I."/>
            <person name="Castelle C.J."/>
            <person name="Singh A."/>
            <person name="Wilkins M.J."/>
            <person name="Williams K.H."/>
            <person name="Banfield J.F."/>
        </authorList>
    </citation>
    <scope>NUCLEOTIDE SEQUENCE [LARGE SCALE GENOMIC DNA]</scope>
</reference>
<evidence type="ECO:0000256" key="1">
    <source>
        <dbReference type="ARBA" id="ARBA00007123"/>
    </source>
</evidence>
<evidence type="ECO:0000256" key="8">
    <source>
        <dbReference type="ARBA" id="ARBA00032524"/>
    </source>
</evidence>
<dbReference type="GO" id="GO:0003899">
    <property type="term" value="F:DNA-directed RNA polymerase activity"/>
    <property type="evidence" value="ECO:0007669"/>
    <property type="project" value="UniProtKB-UniRule"/>
</dbReference>
<evidence type="ECO:0000256" key="10">
    <source>
        <dbReference type="ARBA" id="ARBA00048552"/>
    </source>
</evidence>
<dbReference type="AlphaFoldDB" id="A0A0G0MXM0"/>
<evidence type="ECO:0000256" key="5">
    <source>
        <dbReference type="ARBA" id="ARBA00022679"/>
    </source>
</evidence>
<dbReference type="Pfam" id="PF01000">
    <property type="entry name" value="RNA_pol_A_bac"/>
    <property type="match status" value="1"/>
</dbReference>
<keyword evidence="4 11" id="KW-0240">DNA-directed RNA polymerase</keyword>
<keyword evidence="5 11" id="KW-0808">Transferase</keyword>
<evidence type="ECO:0000313" key="13">
    <source>
        <dbReference type="EMBL" id="KKQ78414.1"/>
    </source>
</evidence>
<dbReference type="NCBIfam" id="TIGR02027">
    <property type="entry name" value="rpoA"/>
    <property type="match status" value="1"/>
</dbReference>
<dbReference type="Gene3D" id="1.10.150.20">
    <property type="entry name" value="5' to 3' exonuclease, C-terminal subdomain"/>
    <property type="match status" value="1"/>
</dbReference>
<dbReference type="GO" id="GO:0005737">
    <property type="term" value="C:cytoplasm"/>
    <property type="evidence" value="ECO:0007669"/>
    <property type="project" value="UniProtKB-ARBA"/>
</dbReference>
<dbReference type="NCBIfam" id="NF003519">
    <property type="entry name" value="PRK05182.2-5"/>
    <property type="match status" value="1"/>
</dbReference>